<evidence type="ECO:0000256" key="1">
    <source>
        <dbReference type="SAM" id="MobiDB-lite"/>
    </source>
</evidence>
<name>A0ABP5BWS0_9ACTN</name>
<accession>A0ABP5BWS0</accession>
<comment type="caution">
    <text evidence="2">The sequence shown here is derived from an EMBL/GenBank/DDBJ whole genome shotgun (WGS) entry which is preliminary data.</text>
</comment>
<dbReference type="EMBL" id="BAAAQM010000002">
    <property type="protein sequence ID" value="GAA1953039.1"/>
    <property type="molecule type" value="Genomic_DNA"/>
</dbReference>
<feature type="region of interest" description="Disordered" evidence="1">
    <location>
        <begin position="1"/>
        <end position="21"/>
    </location>
</feature>
<evidence type="ECO:0000313" key="2">
    <source>
        <dbReference type="EMBL" id="GAA1953039.1"/>
    </source>
</evidence>
<keyword evidence="3" id="KW-1185">Reference proteome</keyword>
<dbReference type="RefSeq" id="WP_344655266.1">
    <property type="nucleotide sequence ID" value="NZ_BAAAQM010000002.1"/>
</dbReference>
<dbReference type="Proteomes" id="UP001499854">
    <property type="component" value="Unassembled WGS sequence"/>
</dbReference>
<evidence type="ECO:0000313" key="3">
    <source>
        <dbReference type="Proteomes" id="UP001499854"/>
    </source>
</evidence>
<gene>
    <name evidence="2" type="ORF">GCM10009838_05310</name>
</gene>
<organism evidence="2 3">
    <name type="scientific">Catenulispora subtropica</name>
    <dbReference type="NCBI Taxonomy" id="450798"/>
    <lineage>
        <taxon>Bacteria</taxon>
        <taxon>Bacillati</taxon>
        <taxon>Actinomycetota</taxon>
        <taxon>Actinomycetes</taxon>
        <taxon>Catenulisporales</taxon>
        <taxon>Catenulisporaceae</taxon>
        <taxon>Catenulispora</taxon>
    </lineage>
</organism>
<sequence length="117" mass="12430">MPCHRCGARQTDPVKGASPWRRGVRAGEQVLVCPDCQRGRDWTADLAHCSECGSARLVRTLGSTQCKDCGAEDSVTAEQPAAAGAGEGAGRESRAGATSLSDDVHAALERHFRHRDD</sequence>
<protein>
    <submittedName>
        <fullName evidence="2">Uncharacterized protein</fullName>
    </submittedName>
</protein>
<reference evidence="3" key="1">
    <citation type="journal article" date="2019" name="Int. J. Syst. Evol. Microbiol.">
        <title>The Global Catalogue of Microorganisms (GCM) 10K type strain sequencing project: providing services to taxonomists for standard genome sequencing and annotation.</title>
        <authorList>
            <consortium name="The Broad Institute Genomics Platform"/>
            <consortium name="The Broad Institute Genome Sequencing Center for Infectious Disease"/>
            <person name="Wu L."/>
            <person name="Ma J."/>
        </authorList>
    </citation>
    <scope>NUCLEOTIDE SEQUENCE [LARGE SCALE GENOMIC DNA]</scope>
    <source>
        <strain evidence="3">JCM 16013</strain>
    </source>
</reference>
<feature type="compositionally biased region" description="Basic and acidic residues" evidence="1">
    <location>
        <begin position="102"/>
        <end position="117"/>
    </location>
</feature>
<proteinExistence type="predicted"/>
<feature type="region of interest" description="Disordered" evidence="1">
    <location>
        <begin position="77"/>
        <end position="117"/>
    </location>
</feature>